<accession>A0ABQ1TMF2</accession>
<comment type="caution">
    <text evidence="4">The sequence shown here is derived from an EMBL/GenBank/DDBJ whole genome shotgun (WGS) entry which is preliminary data.</text>
</comment>
<dbReference type="CDD" id="cd00063">
    <property type="entry name" value="FN3"/>
    <property type="match status" value="1"/>
</dbReference>
<dbReference type="PANTHER" id="PTHR36842">
    <property type="entry name" value="PROTEIN TOLB HOMOLOG"/>
    <property type="match status" value="1"/>
</dbReference>
<keyword evidence="5" id="KW-1185">Reference proteome</keyword>
<feature type="signal peptide" evidence="2">
    <location>
        <begin position="1"/>
        <end position="29"/>
    </location>
</feature>
<dbReference type="InterPro" id="IPR036116">
    <property type="entry name" value="FN3_sf"/>
</dbReference>
<dbReference type="InterPro" id="IPR013784">
    <property type="entry name" value="Carb-bd-like_fold"/>
</dbReference>
<dbReference type="Gene3D" id="2.60.40.10">
    <property type="entry name" value="Immunoglobulins"/>
    <property type="match status" value="1"/>
</dbReference>
<dbReference type="Pfam" id="PF13715">
    <property type="entry name" value="CarbopepD_reg_2"/>
    <property type="match status" value="1"/>
</dbReference>
<name>A0ABQ1TMF2_9BACT</name>
<comment type="similarity">
    <text evidence="1">Belongs to the TolB family.</text>
</comment>
<evidence type="ECO:0000256" key="1">
    <source>
        <dbReference type="ARBA" id="ARBA00009820"/>
    </source>
</evidence>
<dbReference type="Proteomes" id="UP000632273">
    <property type="component" value="Unassembled WGS sequence"/>
</dbReference>
<dbReference type="InterPro" id="IPR003961">
    <property type="entry name" value="FN3_dom"/>
</dbReference>
<dbReference type="PANTHER" id="PTHR36842:SF1">
    <property type="entry name" value="PROTEIN TOLB"/>
    <property type="match status" value="1"/>
</dbReference>
<evidence type="ECO:0000256" key="2">
    <source>
        <dbReference type="SAM" id="SignalP"/>
    </source>
</evidence>
<dbReference type="InterPro" id="IPR011659">
    <property type="entry name" value="WD40"/>
</dbReference>
<sequence>MLLALPRTLARFSLLKTTCLLFTLLFAVACEETTVEPAQVGSLSGIVLDARTNKPLSNVAISTNPATSSYVTDAQGKFTISDAPIGKLLITASKVDYQQVQTNVTVVEDTTVQVSLLLEMAASAVAPSAPVKPEPTDQATDQPINVMLKWHPINSIRSDSLRYDVELVESGSTGRRTLLTNAADTTVQTSGLLYNTTYFWQVTVRNKAGVAVRGSLWSFRTRALPDNRFLYVRAVNGNTDIYSSDDQGNNIVRLTNSAFVETAPQLSPNRDRVAYTSNELGQFQLYTMNRDGSDKRRISLFSVDGYNNPGVGYRWSPDGSQLIYAHYNVLYRVNRDGTGHAVLATAPTGRHFRECDWTAQGNRILVQTIGTDPFDSEVYLMNADGSNPTLVLGNLPGRLDSPSFSIDGRDILYTRDLAGFNDATGRQLNAHVLMLRADGSTIDVSAGNSVPGTPNTKPAGTNDLYPHYTPDGSKIIFVNTSNDNLSPPEVWVMDLDGRNRTRLFQNATLPDWK</sequence>
<evidence type="ECO:0000313" key="5">
    <source>
        <dbReference type="Proteomes" id="UP000632273"/>
    </source>
</evidence>
<evidence type="ECO:0000313" key="4">
    <source>
        <dbReference type="EMBL" id="GGE97093.1"/>
    </source>
</evidence>
<dbReference type="InterPro" id="IPR013783">
    <property type="entry name" value="Ig-like_fold"/>
</dbReference>
<dbReference type="InterPro" id="IPR011042">
    <property type="entry name" value="6-blade_b-propeller_TolB-like"/>
</dbReference>
<dbReference type="EMBL" id="BMHT01000001">
    <property type="protein sequence ID" value="GGE97093.1"/>
    <property type="molecule type" value="Genomic_DNA"/>
</dbReference>
<protein>
    <recommendedName>
        <fullName evidence="3">Fibronectin type-III domain-containing protein</fullName>
    </recommendedName>
</protein>
<dbReference type="SUPFAM" id="SSF49265">
    <property type="entry name" value="Fibronectin type III"/>
    <property type="match status" value="1"/>
</dbReference>
<dbReference type="SUPFAM" id="SSF69304">
    <property type="entry name" value="Tricorn protease N-terminal domain"/>
    <property type="match status" value="1"/>
</dbReference>
<dbReference type="Gene3D" id="2.120.10.30">
    <property type="entry name" value="TolB, C-terminal domain"/>
    <property type="match status" value="2"/>
</dbReference>
<dbReference type="PROSITE" id="PS51257">
    <property type="entry name" value="PROKAR_LIPOPROTEIN"/>
    <property type="match status" value="1"/>
</dbReference>
<dbReference type="RefSeq" id="WP_188810569.1">
    <property type="nucleotide sequence ID" value="NZ_BMHT01000001.1"/>
</dbReference>
<dbReference type="PROSITE" id="PS50853">
    <property type="entry name" value="FN3"/>
    <property type="match status" value="1"/>
</dbReference>
<dbReference type="Gene3D" id="2.60.40.1120">
    <property type="entry name" value="Carboxypeptidase-like, regulatory domain"/>
    <property type="match status" value="1"/>
</dbReference>
<feature type="chain" id="PRO_5045078764" description="Fibronectin type-III domain-containing protein" evidence="2">
    <location>
        <begin position="30"/>
        <end position="513"/>
    </location>
</feature>
<keyword evidence="2" id="KW-0732">Signal</keyword>
<organism evidence="4 5">
    <name type="scientific">Hymenobacter cavernae</name>
    <dbReference type="NCBI Taxonomy" id="2044852"/>
    <lineage>
        <taxon>Bacteria</taxon>
        <taxon>Pseudomonadati</taxon>
        <taxon>Bacteroidota</taxon>
        <taxon>Cytophagia</taxon>
        <taxon>Cytophagales</taxon>
        <taxon>Hymenobacteraceae</taxon>
        <taxon>Hymenobacter</taxon>
    </lineage>
</organism>
<reference evidence="5" key="1">
    <citation type="journal article" date="2019" name="Int. J. Syst. Evol. Microbiol.">
        <title>The Global Catalogue of Microorganisms (GCM) 10K type strain sequencing project: providing services to taxonomists for standard genome sequencing and annotation.</title>
        <authorList>
            <consortium name="The Broad Institute Genomics Platform"/>
            <consortium name="The Broad Institute Genome Sequencing Center for Infectious Disease"/>
            <person name="Wu L."/>
            <person name="Ma J."/>
        </authorList>
    </citation>
    <scope>NUCLEOTIDE SEQUENCE [LARGE SCALE GENOMIC DNA]</scope>
    <source>
        <strain evidence="5">CGMCC 1.15197</strain>
    </source>
</reference>
<evidence type="ECO:0000259" key="3">
    <source>
        <dbReference type="PROSITE" id="PS50853"/>
    </source>
</evidence>
<gene>
    <name evidence="4" type="ORF">GCM10011383_04790</name>
</gene>
<dbReference type="SUPFAM" id="SSF49452">
    <property type="entry name" value="Starch-binding domain-like"/>
    <property type="match status" value="1"/>
</dbReference>
<feature type="domain" description="Fibronectin type-III" evidence="3">
    <location>
        <begin position="129"/>
        <end position="226"/>
    </location>
</feature>
<proteinExistence type="inferred from homology"/>
<dbReference type="Pfam" id="PF07676">
    <property type="entry name" value="PD40"/>
    <property type="match status" value="1"/>
</dbReference>